<dbReference type="RefSeq" id="WP_148701097.1">
    <property type="nucleotide sequence ID" value="NZ_CP007174.1"/>
</dbReference>
<dbReference type="PANTHER" id="PTHR36507">
    <property type="entry name" value="BLL1555 PROTEIN"/>
    <property type="match status" value="1"/>
</dbReference>
<dbReference type="Gene3D" id="2.60.40.420">
    <property type="entry name" value="Cupredoxins - blue copper proteins"/>
    <property type="match status" value="1"/>
</dbReference>
<organism evidence="7 8">
    <name type="scientific">Candidatus Nitrososphaera evergladensis SR1</name>
    <dbReference type="NCBI Taxonomy" id="1459636"/>
    <lineage>
        <taxon>Archaea</taxon>
        <taxon>Nitrososphaerota</taxon>
        <taxon>Nitrososphaeria</taxon>
        <taxon>Nitrososphaerales</taxon>
        <taxon>Nitrososphaeraceae</taxon>
        <taxon>Nitrososphaera</taxon>
    </lineage>
</organism>
<dbReference type="InterPro" id="IPR002386">
    <property type="entry name" value="Amicyanin/Pseudoazurin"/>
</dbReference>
<dbReference type="GO" id="GO:0009055">
    <property type="term" value="F:electron transfer activity"/>
    <property type="evidence" value="ECO:0007669"/>
    <property type="project" value="InterPro"/>
</dbReference>
<dbReference type="eggNOG" id="arCOG02929">
    <property type="taxonomic scope" value="Archaea"/>
</dbReference>
<sequence length="146" mass="15365">MVWKIVILSIAIVIASFIIAGAIVAAQVLGNNIPDGIGQQQAKDSRQQGLPPAAINGTKVSIVDNSKSNSYSPNPVRVKAGDTVTWVNDDSATHTATSRDGAFDSNPLKRGEVFSHTFDKEGEYPYFCAIHPNMVGTVVVVAPSGG</sequence>
<evidence type="ECO:0000259" key="6">
    <source>
        <dbReference type="Pfam" id="PF13473"/>
    </source>
</evidence>
<evidence type="ECO:0000256" key="2">
    <source>
        <dbReference type="ARBA" id="ARBA00022448"/>
    </source>
</evidence>
<evidence type="ECO:0000313" key="7">
    <source>
        <dbReference type="EMBL" id="AIF84540.1"/>
    </source>
</evidence>
<dbReference type="AlphaFoldDB" id="A0A075MTM2"/>
<dbReference type="Pfam" id="PF13473">
    <property type="entry name" value="Cupredoxin_1"/>
    <property type="match status" value="1"/>
</dbReference>
<dbReference type="InterPro" id="IPR028096">
    <property type="entry name" value="EfeO_Cupredoxin"/>
</dbReference>
<evidence type="ECO:0000256" key="1">
    <source>
        <dbReference type="ARBA" id="ARBA00004418"/>
    </source>
</evidence>
<evidence type="ECO:0000256" key="5">
    <source>
        <dbReference type="PIRSR" id="PIRSR602386-1"/>
    </source>
</evidence>
<dbReference type="PANTHER" id="PTHR36507:SF1">
    <property type="entry name" value="BLL1555 PROTEIN"/>
    <property type="match status" value="1"/>
</dbReference>
<evidence type="ECO:0000313" key="8">
    <source>
        <dbReference type="Proteomes" id="UP000028194"/>
    </source>
</evidence>
<name>A0A075MTM2_9ARCH</name>
<dbReference type="CDD" id="cd13921">
    <property type="entry name" value="Amicyanin"/>
    <property type="match status" value="1"/>
</dbReference>
<keyword evidence="3" id="KW-0574">Periplasm</keyword>
<evidence type="ECO:0000256" key="3">
    <source>
        <dbReference type="ARBA" id="ARBA00022764"/>
    </source>
</evidence>
<dbReference type="InterPro" id="IPR052721">
    <property type="entry name" value="ET_Amicyanin"/>
</dbReference>
<dbReference type="OrthoDB" id="11836at2157"/>
<dbReference type="EMBL" id="CP007174">
    <property type="protein sequence ID" value="AIF84540.1"/>
    <property type="molecule type" value="Genomic_DNA"/>
</dbReference>
<dbReference type="SUPFAM" id="SSF49503">
    <property type="entry name" value="Cupredoxins"/>
    <property type="match status" value="1"/>
</dbReference>
<dbReference type="GO" id="GO:0042597">
    <property type="term" value="C:periplasmic space"/>
    <property type="evidence" value="ECO:0007669"/>
    <property type="project" value="UniProtKB-SubCell"/>
</dbReference>
<dbReference type="HOGENOM" id="CLU_084115_4_0_2"/>
<comment type="subcellular location">
    <subcellularLocation>
        <location evidence="1">Periplasm</location>
    </subcellularLocation>
</comment>
<dbReference type="KEGG" id="nev:NTE_02491"/>
<dbReference type="PRINTS" id="PR00155">
    <property type="entry name" value="AMICYANIN"/>
</dbReference>
<gene>
    <name evidence="7" type="ORF">NTE_02491</name>
</gene>
<evidence type="ECO:0000256" key="4">
    <source>
        <dbReference type="ARBA" id="ARBA00022982"/>
    </source>
</evidence>
<dbReference type="Proteomes" id="UP000028194">
    <property type="component" value="Chromosome"/>
</dbReference>
<dbReference type="GO" id="GO:0005507">
    <property type="term" value="F:copper ion binding"/>
    <property type="evidence" value="ECO:0007669"/>
    <property type="project" value="InterPro"/>
</dbReference>
<keyword evidence="2" id="KW-0813">Transport</keyword>
<feature type="binding site" evidence="5">
    <location>
        <position position="131"/>
    </location>
    <ligand>
        <name>Cu cation</name>
        <dbReference type="ChEBI" id="CHEBI:23378"/>
    </ligand>
</feature>
<reference evidence="7 8" key="1">
    <citation type="journal article" date="2014" name="PLoS ONE">
        <title>Genome Sequence of Candidatus Nitrososphaera evergladensis from Group I.1b Enriched from Everglades Soil Reveals Novel Genomic Features of the Ammonia-Oxidizing Archaea.</title>
        <authorList>
            <person name="Zhalnina K.V."/>
            <person name="Dias R."/>
            <person name="Leonard M.T."/>
            <person name="Dorr de Quadros P."/>
            <person name="Camargo F.A."/>
            <person name="Drew J.C."/>
            <person name="Farmerie W.G."/>
            <person name="Daroub S.H."/>
            <person name="Triplett E.W."/>
        </authorList>
    </citation>
    <scope>NUCLEOTIDE SEQUENCE [LARGE SCALE GENOMIC DNA]</scope>
    <source>
        <strain evidence="7 8">SR1</strain>
    </source>
</reference>
<keyword evidence="8" id="KW-1185">Reference proteome</keyword>
<feature type="domain" description="EfeO-type cupredoxin-like" evidence="6">
    <location>
        <begin position="66"/>
        <end position="140"/>
    </location>
</feature>
<dbReference type="GeneID" id="41598195"/>
<keyword evidence="5" id="KW-0186">Copper</keyword>
<dbReference type="InterPro" id="IPR008972">
    <property type="entry name" value="Cupredoxin"/>
</dbReference>
<proteinExistence type="predicted"/>
<keyword evidence="4" id="KW-0249">Electron transport</keyword>
<dbReference type="InterPro" id="IPR035668">
    <property type="entry name" value="Amicyanin"/>
</dbReference>
<accession>A0A075MTM2</accession>
<keyword evidence="5" id="KW-0479">Metal-binding</keyword>
<dbReference type="STRING" id="1459636.NTE_02491"/>
<feature type="binding site" evidence="5">
    <location>
        <position position="128"/>
    </location>
    <ligand>
        <name>Cu cation</name>
        <dbReference type="ChEBI" id="CHEBI:23378"/>
    </ligand>
</feature>
<protein>
    <submittedName>
        <fullName evidence="7">Plastocyanin</fullName>
    </submittedName>
</protein>
<feature type="binding site" evidence="5">
    <location>
        <position position="94"/>
    </location>
    <ligand>
        <name>Cu cation</name>
        <dbReference type="ChEBI" id="CHEBI:23378"/>
    </ligand>
</feature>
<comment type="cofactor">
    <cofactor evidence="5">
        <name>Cu cation</name>
        <dbReference type="ChEBI" id="CHEBI:23378"/>
    </cofactor>
    <text evidence="5">Binds 1 copper ion per subunit.</text>
</comment>